<organism evidence="6 7">
    <name type="scientific">Geoalkalibacter subterraneus</name>
    <dbReference type="NCBI Taxonomy" id="483547"/>
    <lineage>
        <taxon>Bacteria</taxon>
        <taxon>Pseudomonadati</taxon>
        <taxon>Thermodesulfobacteriota</taxon>
        <taxon>Desulfuromonadia</taxon>
        <taxon>Desulfuromonadales</taxon>
        <taxon>Geoalkalibacteraceae</taxon>
        <taxon>Geoalkalibacter</taxon>
    </lineage>
</organism>
<dbReference type="FunFam" id="3.90.1150.10:FF:000008">
    <property type="entry name" value="Cystathionine gamma-synthase"/>
    <property type="match status" value="1"/>
</dbReference>
<dbReference type="GO" id="GO:0019346">
    <property type="term" value="P:transsulfuration"/>
    <property type="evidence" value="ECO:0007669"/>
    <property type="project" value="InterPro"/>
</dbReference>
<dbReference type="SUPFAM" id="SSF53383">
    <property type="entry name" value="PLP-dependent transferases"/>
    <property type="match status" value="1"/>
</dbReference>
<dbReference type="Gene3D" id="3.40.640.10">
    <property type="entry name" value="Type I PLP-dependent aspartate aminotransferase-like (Major domain)"/>
    <property type="match status" value="1"/>
</dbReference>
<dbReference type="AlphaFoldDB" id="A0A0B5FPX9"/>
<dbReference type="GO" id="GO:0030170">
    <property type="term" value="F:pyridoxal phosphate binding"/>
    <property type="evidence" value="ECO:0007669"/>
    <property type="project" value="InterPro"/>
</dbReference>
<dbReference type="InterPro" id="IPR015424">
    <property type="entry name" value="PyrdxlP-dep_Trfase"/>
</dbReference>
<proteinExistence type="inferred from homology"/>
<evidence type="ECO:0000256" key="1">
    <source>
        <dbReference type="ARBA" id="ARBA00001933"/>
    </source>
</evidence>
<dbReference type="GO" id="GO:0003962">
    <property type="term" value="F:cystathionine gamma-synthase activity"/>
    <property type="evidence" value="ECO:0007669"/>
    <property type="project" value="UniProtKB-EC"/>
</dbReference>
<dbReference type="PANTHER" id="PTHR11808:SF90">
    <property type="entry name" value="CYSTATHIONINE GAMMA-SYNTHASE"/>
    <property type="match status" value="1"/>
</dbReference>
<keyword evidence="6" id="KW-0808">Transferase</keyword>
<dbReference type="PIRSF" id="PIRSF001434">
    <property type="entry name" value="CGS"/>
    <property type="match status" value="1"/>
</dbReference>
<comment type="cofactor">
    <cofactor evidence="1 5">
        <name>pyridoxal 5'-phosphate</name>
        <dbReference type="ChEBI" id="CHEBI:597326"/>
    </cofactor>
</comment>
<accession>A0A0B5FPX9</accession>
<keyword evidence="7" id="KW-1185">Reference proteome</keyword>
<comment type="similarity">
    <text evidence="2 5">Belongs to the trans-sulfuration enzymes family.</text>
</comment>
<dbReference type="InterPro" id="IPR000277">
    <property type="entry name" value="Cys/Met-Metab_PyrdxlP-dep_enz"/>
</dbReference>
<evidence type="ECO:0000256" key="2">
    <source>
        <dbReference type="ARBA" id="ARBA00009077"/>
    </source>
</evidence>
<dbReference type="EMBL" id="CP010311">
    <property type="protein sequence ID" value="AJF05651.1"/>
    <property type="molecule type" value="Genomic_DNA"/>
</dbReference>
<dbReference type="FunFam" id="3.40.640.10:FF:000009">
    <property type="entry name" value="Cystathionine gamma-synthase homolog"/>
    <property type="match status" value="1"/>
</dbReference>
<dbReference type="InterPro" id="IPR054542">
    <property type="entry name" value="Cys_met_metab_PP"/>
</dbReference>
<dbReference type="Gene3D" id="3.90.1150.10">
    <property type="entry name" value="Aspartate Aminotransferase, domain 1"/>
    <property type="match status" value="1"/>
</dbReference>
<dbReference type="GO" id="GO:0005737">
    <property type="term" value="C:cytoplasm"/>
    <property type="evidence" value="ECO:0007669"/>
    <property type="project" value="TreeGrafter"/>
</dbReference>
<dbReference type="GO" id="GO:0004123">
    <property type="term" value="F:cystathionine gamma-lyase activity"/>
    <property type="evidence" value="ECO:0007669"/>
    <property type="project" value="UniProtKB-ARBA"/>
</dbReference>
<dbReference type="STRING" id="483547.GSUB_02440"/>
<feature type="modified residue" description="N6-(pyridoxal phosphate)lysine" evidence="4">
    <location>
        <position position="201"/>
    </location>
</feature>
<dbReference type="PANTHER" id="PTHR11808">
    <property type="entry name" value="TRANS-SULFURATION ENZYME FAMILY MEMBER"/>
    <property type="match status" value="1"/>
</dbReference>
<dbReference type="PROSITE" id="PS00868">
    <property type="entry name" value="CYS_MET_METAB_PP"/>
    <property type="match status" value="1"/>
</dbReference>
<dbReference type="CDD" id="cd00614">
    <property type="entry name" value="CGS_like"/>
    <property type="match status" value="1"/>
</dbReference>
<evidence type="ECO:0000256" key="5">
    <source>
        <dbReference type="RuleBase" id="RU362118"/>
    </source>
</evidence>
<dbReference type="EC" id="2.5.1.48" evidence="6"/>
<dbReference type="OrthoDB" id="9805807at2"/>
<reference evidence="6 7" key="1">
    <citation type="journal article" date="2015" name="Genome Announc.">
        <title>Genomes of Geoalkalibacter ferrihydriticus Z-0531T and Geoalkalibacter subterraneus Red1T, Two Haloalkaliphilic Metal-Reducing Deltaproteobacteria.</title>
        <authorList>
            <person name="Badalamenti J.P."/>
            <person name="Krajmalnik-Brown R."/>
            <person name="Torres C.I."/>
            <person name="Bond D.R."/>
        </authorList>
    </citation>
    <scope>NUCLEOTIDE SEQUENCE [LARGE SCALE GENOMIC DNA]</scope>
    <source>
        <strain evidence="6 7">Red1</strain>
    </source>
</reference>
<dbReference type="Proteomes" id="UP000035036">
    <property type="component" value="Chromosome"/>
</dbReference>
<protein>
    <submittedName>
        <fullName evidence="6">Cystathionine gamma-synthase</fullName>
        <ecNumber evidence="6">2.5.1.48</ecNumber>
    </submittedName>
</protein>
<dbReference type="HOGENOM" id="CLU_018986_2_0_7"/>
<evidence type="ECO:0000313" key="7">
    <source>
        <dbReference type="Proteomes" id="UP000035036"/>
    </source>
</evidence>
<sequence length="383" mass="41534">MSTPGHWKTASRLTQVGVGKDEATGAISYPIYPSATYRHPAVGESTGFDYTRSGNPTRQVLEDALAELEGGARACVFSSGMAALTTLFLHFRAGDHLIVSQDLYGGTYRVLAEVFDKLGLRASYVDTTDTAAITAAIEPDSRALLVETPGNPLLGVADLAALGETCRKHELLFVVDNTFLTPVLQRPFDFGADVVVHSATKYLGGHNDLCAGVLVAREEELGERLYFLQNSTGGILSPQDCWLLMRSLKTLSLRLERHCANALEVAQWLKAHPRVSAVYYPGLKDHPGHALSQRQTSGFGGMLSFRVDSRETARQVLKRLKLISFAESLGGVESLMTLPAVQTHGDIPEPERERLGICESLLRLSVGIEDADDIIADLEQALG</sequence>
<dbReference type="KEGG" id="gsb:GSUB_02440"/>
<keyword evidence="3 4" id="KW-0663">Pyridoxal phosphate</keyword>
<dbReference type="InterPro" id="IPR015422">
    <property type="entry name" value="PyrdxlP-dep_Trfase_small"/>
</dbReference>
<gene>
    <name evidence="6" type="ORF">GSUB_02440</name>
</gene>
<name>A0A0B5FPX9_9BACT</name>
<dbReference type="RefSeq" id="WP_040199033.1">
    <property type="nucleotide sequence ID" value="NZ_CP010311.1"/>
</dbReference>
<evidence type="ECO:0000313" key="6">
    <source>
        <dbReference type="EMBL" id="AJF05651.1"/>
    </source>
</evidence>
<dbReference type="Pfam" id="PF01053">
    <property type="entry name" value="Cys_Met_Meta_PP"/>
    <property type="match status" value="1"/>
</dbReference>
<evidence type="ECO:0000256" key="4">
    <source>
        <dbReference type="PIRSR" id="PIRSR001434-2"/>
    </source>
</evidence>
<evidence type="ECO:0000256" key="3">
    <source>
        <dbReference type="ARBA" id="ARBA00022898"/>
    </source>
</evidence>
<dbReference type="InterPro" id="IPR015421">
    <property type="entry name" value="PyrdxlP-dep_Trfase_major"/>
</dbReference>